<dbReference type="PANTHER" id="PTHR21646">
    <property type="entry name" value="UBIQUITIN CARBOXYL-TERMINAL HYDROLASE"/>
    <property type="match status" value="1"/>
</dbReference>
<feature type="region of interest" description="Disordered" evidence="3">
    <location>
        <begin position="572"/>
        <end position="592"/>
    </location>
</feature>
<protein>
    <recommendedName>
        <fullName evidence="2">ubiquitinyl hydrolase 1</fullName>
        <ecNumber evidence="2">3.4.19.12</ecNumber>
    </recommendedName>
</protein>
<dbReference type="InterPro" id="IPR028889">
    <property type="entry name" value="USP"/>
</dbReference>
<evidence type="ECO:0000313" key="6">
    <source>
        <dbReference type="EMBL" id="KAK6177280.1"/>
    </source>
</evidence>
<dbReference type="InterPro" id="IPR038765">
    <property type="entry name" value="Papain-like_cys_pep_sf"/>
</dbReference>
<dbReference type="InterPro" id="IPR001394">
    <property type="entry name" value="Peptidase_C19_UCH"/>
</dbReference>
<dbReference type="GO" id="GO:0016579">
    <property type="term" value="P:protein deubiquitination"/>
    <property type="evidence" value="ECO:0007669"/>
    <property type="project" value="InterPro"/>
</dbReference>
<dbReference type="CDD" id="cd02257">
    <property type="entry name" value="Peptidase_C19"/>
    <property type="match status" value="1"/>
</dbReference>
<comment type="caution">
    <text evidence="6">The sequence shown here is derived from an EMBL/GenBank/DDBJ whole genome shotgun (WGS) entry which is preliminary data.</text>
</comment>
<gene>
    <name evidence="6" type="ORF">SNE40_015409</name>
</gene>
<evidence type="ECO:0000313" key="7">
    <source>
        <dbReference type="Proteomes" id="UP001347796"/>
    </source>
</evidence>
<dbReference type="GO" id="GO:0004843">
    <property type="term" value="F:cysteine-type deubiquitinase activity"/>
    <property type="evidence" value="ECO:0007669"/>
    <property type="project" value="UniProtKB-EC"/>
</dbReference>
<evidence type="ECO:0000256" key="2">
    <source>
        <dbReference type="ARBA" id="ARBA00012759"/>
    </source>
</evidence>
<dbReference type="Proteomes" id="UP001347796">
    <property type="component" value="Unassembled WGS sequence"/>
</dbReference>
<dbReference type="EMBL" id="JAZGQO010000010">
    <property type="protein sequence ID" value="KAK6177280.1"/>
    <property type="molecule type" value="Genomic_DNA"/>
</dbReference>
<dbReference type="Pfam" id="PF00443">
    <property type="entry name" value="UCH"/>
    <property type="match status" value="1"/>
</dbReference>
<organism evidence="6 7">
    <name type="scientific">Patella caerulea</name>
    <name type="common">Rayed Mediterranean limpet</name>
    <dbReference type="NCBI Taxonomy" id="87958"/>
    <lineage>
        <taxon>Eukaryota</taxon>
        <taxon>Metazoa</taxon>
        <taxon>Spiralia</taxon>
        <taxon>Lophotrochozoa</taxon>
        <taxon>Mollusca</taxon>
        <taxon>Gastropoda</taxon>
        <taxon>Patellogastropoda</taxon>
        <taxon>Patelloidea</taxon>
        <taxon>Patellidae</taxon>
        <taxon>Patella</taxon>
    </lineage>
</organism>
<keyword evidence="4" id="KW-1133">Transmembrane helix</keyword>
<sequence length="771" mass="87421">MVWWILTSLYSFLVHSILDFVFFIFVDIVAKTVLKEAVSDEEKRRIWLFESAALVCLSVVIYLIDHTPVVLIPLTLFTFLYTQLYRRVDFRYWWNLVITRWEEAQQHKESMIQRKKHQLQQKSPPGAPVLRTIPHPAYYPHVHTPTAGGFPPNVTVSPGLDRNTFIVSHNQGLYPNLDQFKTKQNELPNYRSKFTESGGVGNSYLQDTSNPFKRNNYDQKPGEVHVKNNAFETELRRRPLRAENNRILSKIPDIYSSGSFIKSKVLNVLGLGSGPADSKPPGIRNNGQNLCFINSVVQCLARSPHLVQCLSVDSAKELECSVSESVLLTSFVELLHQCSVDPATNTITSLDPAAFRQSASALNPQVVSPPGQPQTQQDAAEFLMWILDTVHNILNKNRKALQSDKHQQQCGNERFSTSSLAMLKKIYGDLNKKRINDLKLACQREIELANGLENDSYAEPIQRLSDLEWLTHKHENDSSVDDLFKGQIVEAYHCLLDNHISVKMQAFNILPVPIIAPSVTSGLVLLDDCFTSFCHVEHLFGQDDLQCSVCVSDSGKKTPGMITRTQTLKNAASTPQNLVKGRPDSAFHSPSTSQMMSPIIGIRDIVNDSGYYDNVFKTSTPISELSNDKKKNPKDVQRRCLLRQLPECLTIQLLRFTYNARSGRSKKIRTPVSIPQKGLDLRSIIYDTVTDREDMTAPSGSHLYDLYGICLHLGGESTNNGHYVSYCLNDNKNWYRFDDEKVSQVNMAEDINSREVRENSYLLFYKQVERN</sequence>
<comment type="catalytic activity">
    <reaction evidence="1">
        <text>Thiol-dependent hydrolysis of ester, thioester, amide, peptide and isopeptide bonds formed by the C-terminal Gly of ubiquitin (a 76-residue protein attached to proteins as an intracellular targeting signal).</text>
        <dbReference type="EC" id="3.4.19.12"/>
    </reaction>
</comment>
<dbReference type="PANTHER" id="PTHR21646:SF23">
    <property type="entry name" value="UBIQUITIN CARBOXYL-TERMINAL HYDROLASE USP2"/>
    <property type="match status" value="1"/>
</dbReference>
<feature type="transmembrane region" description="Helical" evidence="4">
    <location>
        <begin position="12"/>
        <end position="34"/>
    </location>
</feature>
<dbReference type="EC" id="3.4.19.12" evidence="2"/>
<dbReference type="PROSITE" id="PS50235">
    <property type="entry name" value="USP_3"/>
    <property type="match status" value="1"/>
</dbReference>
<feature type="transmembrane region" description="Helical" evidence="4">
    <location>
        <begin position="46"/>
        <end position="64"/>
    </location>
</feature>
<keyword evidence="4" id="KW-0472">Membrane</keyword>
<evidence type="ECO:0000259" key="5">
    <source>
        <dbReference type="PROSITE" id="PS50235"/>
    </source>
</evidence>
<dbReference type="Gene3D" id="3.90.70.10">
    <property type="entry name" value="Cysteine proteinases"/>
    <property type="match status" value="1"/>
</dbReference>
<dbReference type="AlphaFoldDB" id="A0AAN8JHX7"/>
<dbReference type="PROSITE" id="PS00973">
    <property type="entry name" value="USP_2"/>
    <property type="match status" value="1"/>
</dbReference>
<evidence type="ECO:0000256" key="1">
    <source>
        <dbReference type="ARBA" id="ARBA00000707"/>
    </source>
</evidence>
<dbReference type="InterPro" id="IPR018200">
    <property type="entry name" value="USP_CS"/>
</dbReference>
<evidence type="ECO:0000256" key="3">
    <source>
        <dbReference type="SAM" id="MobiDB-lite"/>
    </source>
</evidence>
<dbReference type="InterPro" id="IPR050185">
    <property type="entry name" value="Ub_carboxyl-term_hydrolase"/>
</dbReference>
<reference evidence="6 7" key="1">
    <citation type="submission" date="2024-01" db="EMBL/GenBank/DDBJ databases">
        <title>The genome of the rayed Mediterranean limpet Patella caerulea (Linnaeus, 1758).</title>
        <authorList>
            <person name="Anh-Thu Weber A."/>
            <person name="Halstead-Nussloch G."/>
        </authorList>
    </citation>
    <scope>NUCLEOTIDE SEQUENCE [LARGE SCALE GENOMIC DNA]</scope>
    <source>
        <strain evidence="6">AATW-2023a</strain>
        <tissue evidence="6">Whole specimen</tissue>
    </source>
</reference>
<proteinExistence type="predicted"/>
<evidence type="ECO:0000256" key="4">
    <source>
        <dbReference type="SAM" id="Phobius"/>
    </source>
</evidence>
<name>A0AAN8JHX7_PATCE</name>
<dbReference type="SUPFAM" id="SSF54001">
    <property type="entry name" value="Cysteine proteinases"/>
    <property type="match status" value="1"/>
</dbReference>
<keyword evidence="7" id="KW-1185">Reference proteome</keyword>
<feature type="domain" description="USP" evidence="5">
    <location>
        <begin position="281"/>
        <end position="768"/>
    </location>
</feature>
<keyword evidence="4" id="KW-0812">Transmembrane</keyword>
<accession>A0AAN8JHX7</accession>